<sequence length="233" mass="25373">MTASGVPTAGRVTKEWAAEFPGFDAWKSLHLLRRIGPVVQGICLDRTTGDDGYLPTVHVHALTREFPVVSLMLGQRSARPSGMPDPVLFARHERDFAHAVGALREQSRLPLDELPSIDEIVRQYHAEARRRLEKGHGAAVPEMEDSVLVAAAAGRDELAGEGLGLARELSASWPRASMPFDWPGADAWLDGLAVRAGDRESLLSVVRGQAIAHKLGKIRDHLAPDGVRHDRLA</sequence>
<dbReference type="Proteomes" id="UP001602370">
    <property type="component" value="Unassembled WGS sequence"/>
</dbReference>
<protein>
    <submittedName>
        <fullName evidence="1">Uncharacterized protein</fullName>
    </submittedName>
</protein>
<keyword evidence="2" id="KW-1185">Reference proteome</keyword>
<proteinExistence type="predicted"/>
<comment type="caution">
    <text evidence="1">The sequence shown here is derived from an EMBL/GenBank/DDBJ whole genome shotgun (WGS) entry which is preliminary data.</text>
</comment>
<dbReference type="EMBL" id="JBIBDZ010000008">
    <property type="protein sequence ID" value="MFF5921861.1"/>
    <property type="molecule type" value="Genomic_DNA"/>
</dbReference>
<evidence type="ECO:0000313" key="2">
    <source>
        <dbReference type="Proteomes" id="UP001602370"/>
    </source>
</evidence>
<organism evidence="1 2">
    <name type="scientific">Streptomyces flavochromogenes</name>
    <dbReference type="NCBI Taxonomy" id="68199"/>
    <lineage>
        <taxon>Bacteria</taxon>
        <taxon>Bacillati</taxon>
        <taxon>Actinomycetota</taxon>
        <taxon>Actinomycetes</taxon>
        <taxon>Kitasatosporales</taxon>
        <taxon>Streptomycetaceae</taxon>
        <taxon>Streptomyces</taxon>
    </lineage>
</organism>
<name>A0ABW6XX18_9ACTN</name>
<gene>
    <name evidence="1" type="ORF">ACFY8C_26450</name>
</gene>
<reference evidence="1 2" key="1">
    <citation type="submission" date="2024-10" db="EMBL/GenBank/DDBJ databases">
        <title>The Natural Products Discovery Center: Release of the First 8490 Sequenced Strains for Exploring Actinobacteria Biosynthetic Diversity.</title>
        <authorList>
            <person name="Kalkreuter E."/>
            <person name="Kautsar S.A."/>
            <person name="Yang D."/>
            <person name="Bader C.D."/>
            <person name="Teijaro C.N."/>
            <person name="Fluegel L."/>
            <person name="Davis C.M."/>
            <person name="Simpson J.R."/>
            <person name="Lauterbach L."/>
            <person name="Steele A.D."/>
            <person name="Gui C."/>
            <person name="Meng S."/>
            <person name="Li G."/>
            <person name="Viehrig K."/>
            <person name="Ye F."/>
            <person name="Su P."/>
            <person name="Kiefer A.F."/>
            <person name="Nichols A."/>
            <person name="Cepeda A.J."/>
            <person name="Yan W."/>
            <person name="Fan B."/>
            <person name="Jiang Y."/>
            <person name="Adhikari A."/>
            <person name="Zheng C.-J."/>
            <person name="Schuster L."/>
            <person name="Cowan T.M."/>
            <person name="Smanski M.J."/>
            <person name="Chevrette M.G."/>
            <person name="De Carvalho L.P.S."/>
            <person name="Shen B."/>
        </authorList>
    </citation>
    <scope>NUCLEOTIDE SEQUENCE [LARGE SCALE GENOMIC DNA]</scope>
    <source>
        <strain evidence="1 2">NPDC012605</strain>
    </source>
</reference>
<evidence type="ECO:0000313" key="1">
    <source>
        <dbReference type="EMBL" id="MFF5921861.1"/>
    </source>
</evidence>
<accession>A0ABW6XX18</accession>
<dbReference type="RefSeq" id="WP_388309189.1">
    <property type="nucleotide sequence ID" value="NZ_JBIBDZ010000008.1"/>
</dbReference>